<dbReference type="GeneID" id="66106879"/>
<gene>
    <name evidence="1" type="ORF">BT62DRAFT_924173</name>
</gene>
<sequence length="216" mass="24738">MCEDSDITPPRGEPTDPRILEILREIEYHKCRLVVVTSSSELAMTLESIKDAIARCKEYRLKESLIRELAAEIVDLKVTVRNRSGEDCDAYRMLVLQEKRVDTREDRSPALVQIFLARDNPTVSPVVSISGQRSSLTVAFLWLYHTIPLYTFPERILYLLLYPHNIVNFIGTRIVFLENFLQLVEGAKSVNACASRANTEQMLRLASVTAWVKVYF</sequence>
<dbReference type="AlphaFoldDB" id="A0A9P8AM42"/>
<name>A0A9P8AM42_9AGAR</name>
<dbReference type="OrthoDB" id="2858865at2759"/>
<dbReference type="EMBL" id="MU250574">
    <property type="protein sequence ID" value="KAG7440286.1"/>
    <property type="molecule type" value="Genomic_DNA"/>
</dbReference>
<organism evidence="1 2">
    <name type="scientific">Guyanagaster necrorhizus</name>
    <dbReference type="NCBI Taxonomy" id="856835"/>
    <lineage>
        <taxon>Eukaryota</taxon>
        <taxon>Fungi</taxon>
        <taxon>Dikarya</taxon>
        <taxon>Basidiomycota</taxon>
        <taxon>Agaricomycotina</taxon>
        <taxon>Agaricomycetes</taxon>
        <taxon>Agaricomycetidae</taxon>
        <taxon>Agaricales</taxon>
        <taxon>Marasmiineae</taxon>
        <taxon>Physalacriaceae</taxon>
        <taxon>Guyanagaster</taxon>
    </lineage>
</organism>
<accession>A0A9P8AM42</accession>
<comment type="caution">
    <text evidence="1">The sequence shown here is derived from an EMBL/GenBank/DDBJ whole genome shotgun (WGS) entry which is preliminary data.</text>
</comment>
<proteinExistence type="predicted"/>
<reference evidence="1" key="1">
    <citation type="submission" date="2020-11" db="EMBL/GenBank/DDBJ databases">
        <title>Adaptations for nitrogen fixation in a non-lichenized fungal sporocarp promotes dispersal by wood-feeding termites.</title>
        <authorList>
            <consortium name="DOE Joint Genome Institute"/>
            <person name="Koch R.A."/>
            <person name="Yoon G."/>
            <person name="Arayal U."/>
            <person name="Lail K."/>
            <person name="Amirebrahimi M."/>
            <person name="Labutti K."/>
            <person name="Lipzen A."/>
            <person name="Riley R."/>
            <person name="Barry K."/>
            <person name="Henrissat B."/>
            <person name="Grigoriev I.V."/>
            <person name="Herr J.R."/>
            <person name="Aime M.C."/>
        </authorList>
    </citation>
    <scope>NUCLEOTIDE SEQUENCE</scope>
    <source>
        <strain evidence="1">MCA 3950</strain>
    </source>
</reference>
<evidence type="ECO:0000313" key="2">
    <source>
        <dbReference type="Proteomes" id="UP000812287"/>
    </source>
</evidence>
<dbReference type="Proteomes" id="UP000812287">
    <property type="component" value="Unassembled WGS sequence"/>
</dbReference>
<evidence type="ECO:0000313" key="1">
    <source>
        <dbReference type="EMBL" id="KAG7440286.1"/>
    </source>
</evidence>
<dbReference type="RefSeq" id="XP_043033786.1">
    <property type="nucleotide sequence ID" value="XM_043184582.1"/>
</dbReference>
<protein>
    <submittedName>
        <fullName evidence="1">Uncharacterized protein</fullName>
    </submittedName>
</protein>
<keyword evidence="2" id="KW-1185">Reference proteome</keyword>